<proteinExistence type="predicted"/>
<feature type="transmembrane region" description="Helical" evidence="2">
    <location>
        <begin position="661"/>
        <end position="681"/>
    </location>
</feature>
<evidence type="ECO:0000313" key="5">
    <source>
        <dbReference type="Proteomes" id="UP000191285"/>
    </source>
</evidence>
<dbReference type="PANTHER" id="PTHR35395">
    <property type="entry name" value="DUF6536 DOMAIN-CONTAINING PROTEIN"/>
    <property type="match status" value="1"/>
</dbReference>
<accession>A0A1V6SN73</accession>
<keyword evidence="2" id="KW-0812">Transmembrane</keyword>
<organism evidence="4 5">
    <name type="scientific">Penicillium steckii</name>
    <dbReference type="NCBI Taxonomy" id="303698"/>
    <lineage>
        <taxon>Eukaryota</taxon>
        <taxon>Fungi</taxon>
        <taxon>Dikarya</taxon>
        <taxon>Ascomycota</taxon>
        <taxon>Pezizomycotina</taxon>
        <taxon>Eurotiomycetes</taxon>
        <taxon>Eurotiomycetidae</taxon>
        <taxon>Eurotiales</taxon>
        <taxon>Aspergillaceae</taxon>
        <taxon>Penicillium</taxon>
    </lineage>
</organism>
<evidence type="ECO:0000256" key="1">
    <source>
        <dbReference type="SAM" id="MobiDB-lite"/>
    </source>
</evidence>
<feature type="transmembrane region" description="Helical" evidence="2">
    <location>
        <begin position="39"/>
        <end position="65"/>
    </location>
</feature>
<feature type="transmembrane region" description="Helical" evidence="2">
    <location>
        <begin position="525"/>
        <end position="545"/>
    </location>
</feature>
<feature type="transmembrane region" description="Helical" evidence="2">
    <location>
        <begin position="153"/>
        <end position="170"/>
    </location>
</feature>
<feature type="domain" description="DUF6536" evidence="3">
    <location>
        <begin position="36"/>
        <end position="192"/>
    </location>
</feature>
<feature type="transmembrane region" description="Helical" evidence="2">
    <location>
        <begin position="701"/>
        <end position="725"/>
    </location>
</feature>
<gene>
    <name evidence="4" type="ORF">PENSTE_c028G06549</name>
</gene>
<name>A0A1V6SN73_9EURO</name>
<feature type="transmembrane region" description="Helical" evidence="2">
    <location>
        <begin position="592"/>
        <end position="613"/>
    </location>
</feature>
<keyword evidence="5" id="KW-1185">Reference proteome</keyword>
<comment type="caution">
    <text evidence="4">The sequence shown here is derived from an EMBL/GenBank/DDBJ whole genome shotgun (WGS) entry which is preliminary data.</text>
</comment>
<keyword evidence="2" id="KW-1133">Transmembrane helix</keyword>
<dbReference type="Proteomes" id="UP000191285">
    <property type="component" value="Unassembled WGS sequence"/>
</dbReference>
<evidence type="ECO:0000259" key="3">
    <source>
        <dbReference type="Pfam" id="PF20163"/>
    </source>
</evidence>
<feature type="transmembrane region" description="Helical" evidence="2">
    <location>
        <begin position="416"/>
        <end position="440"/>
    </location>
</feature>
<feature type="region of interest" description="Disordered" evidence="1">
    <location>
        <begin position="1"/>
        <end position="27"/>
    </location>
</feature>
<evidence type="ECO:0000256" key="2">
    <source>
        <dbReference type="SAM" id="Phobius"/>
    </source>
</evidence>
<keyword evidence="2" id="KW-0472">Membrane</keyword>
<dbReference type="InterPro" id="IPR046623">
    <property type="entry name" value="DUF6536"/>
</dbReference>
<dbReference type="EMBL" id="MLKD01000028">
    <property type="protein sequence ID" value="OQE15426.1"/>
    <property type="molecule type" value="Genomic_DNA"/>
</dbReference>
<feature type="transmembrane region" description="Helical" evidence="2">
    <location>
        <begin position="93"/>
        <end position="113"/>
    </location>
</feature>
<dbReference type="Pfam" id="PF20163">
    <property type="entry name" value="DUF6536"/>
    <property type="match status" value="1"/>
</dbReference>
<sequence length="806" mass="90020">MTKIRHCMQSPYSKSTPNPIDKNDRESNKSAQKARWIHGVFLCAKVSVGLLFLNILFFSIAAGLASKNRQNSGFSDTQIVYQGKCSLTKRWNVALHLVINGVGTAILGASNYCMQSLVAPSRRDIDEYHTRGKALDIGSTSIKNLFVIGPYRLTLWLILLITATPFHLVYNTLLFESLASKDSNIIIAPKDLNASNVQSLKSPQLDQCFGLPPNRFKTDSPTRMDDSDSLRWDELSSDIAERHYDRVDLQQCHDMMNSLTDTGTKLLIALAEDLSVNQKNNSDILLVSDVQNDFRDDRIIGHRFSTSQMVLELSGSNGMKYSTYGNFSLEECWSSQLEISRTTCSDAAKLLNWARKWTPDGSRPPSMENINKYIESNYMTGVKPGGLSNTCNTPPGGEVHIVSGCLAVESEEHCQLLYSPLICIVIALTTLVKICVMVLAGRVGRDRPAPLLTLGDAVASFMEQPDPTTAGQCWMSRTDVLHGRWKHPNSRGSSESNLPVGSRQRFTVRYKRLPRRKFWIRSPGLIRWIVTTTLCSACVGTGAYLSHEALHKQAPNAWDFSKTSFLGLHDWWHRGFSNLTGSPLLLNSKHTALEYLIIANTPQLVITVTYFWFNNVMTTMLASAEYDSYGVSKKPLRVTWPAKAKDNKQKSTYWLSVPYKYGIPLLVVSTILQWLISQSIFYLELNNSNWRGQLTDQTQEILYNPLATLWALIVGCIMVSSLLGLSFRRFKSNMPVAGTSSVAISAACHPPREEDLSSAAHRDVMWGETEASVPRAQLDAIDEDIAGHCTFTSMKVVRPISDKPYA</sequence>
<evidence type="ECO:0000313" key="4">
    <source>
        <dbReference type="EMBL" id="OQE15426.1"/>
    </source>
</evidence>
<dbReference type="PANTHER" id="PTHR35395:SF1">
    <property type="entry name" value="DUF6536 DOMAIN-CONTAINING PROTEIN"/>
    <property type="match status" value="1"/>
</dbReference>
<reference evidence="5" key="1">
    <citation type="journal article" date="2017" name="Nat. Microbiol.">
        <title>Global analysis of biosynthetic gene clusters reveals vast potential of secondary metabolite production in Penicillium species.</title>
        <authorList>
            <person name="Nielsen J.C."/>
            <person name="Grijseels S."/>
            <person name="Prigent S."/>
            <person name="Ji B."/>
            <person name="Dainat J."/>
            <person name="Nielsen K.F."/>
            <person name="Frisvad J.C."/>
            <person name="Workman M."/>
            <person name="Nielsen J."/>
        </authorList>
    </citation>
    <scope>NUCLEOTIDE SEQUENCE [LARGE SCALE GENOMIC DNA]</scope>
    <source>
        <strain evidence="5">IBT 24891</strain>
    </source>
</reference>
<dbReference type="AlphaFoldDB" id="A0A1V6SN73"/>
<protein>
    <recommendedName>
        <fullName evidence="3">DUF6536 domain-containing protein</fullName>
    </recommendedName>
</protein>
<dbReference type="OrthoDB" id="5429634at2759"/>